<evidence type="ECO:0008006" key="5">
    <source>
        <dbReference type="Google" id="ProtNLM"/>
    </source>
</evidence>
<evidence type="ECO:0000313" key="4">
    <source>
        <dbReference type="Proteomes" id="UP000054558"/>
    </source>
</evidence>
<name>A0A1Y1HRV7_KLENI</name>
<dbReference type="OrthoDB" id="206313at2759"/>
<organism evidence="3 4">
    <name type="scientific">Klebsormidium nitens</name>
    <name type="common">Green alga</name>
    <name type="synonym">Ulothrix nitens</name>
    <dbReference type="NCBI Taxonomy" id="105231"/>
    <lineage>
        <taxon>Eukaryota</taxon>
        <taxon>Viridiplantae</taxon>
        <taxon>Streptophyta</taxon>
        <taxon>Klebsormidiophyceae</taxon>
        <taxon>Klebsormidiales</taxon>
        <taxon>Klebsormidiaceae</taxon>
        <taxon>Klebsormidium</taxon>
    </lineage>
</organism>
<keyword evidence="4" id="KW-1185">Reference proteome</keyword>
<dbReference type="OMA" id="QVLEYWA"/>
<sequence length="207" mass="22994">MAKREAPAEAPPEIVASTSRDVEAAGPAPLPDDAIRLPESLPGWKYDGILYFSRLLSFVTATAAVICAVIHGLAAYRSFKYHGDVFLGILRIYAVLISVWTALAETEWEFVFRSFSVLQYWIARGVLQIFVAVLTKALGHTVFSSDYEVLLHIVASWILLGCGIVYILAGAMCIGSLKRTRMQKALRREEAIRDLRESHGVRERLLA</sequence>
<dbReference type="Proteomes" id="UP000054558">
    <property type="component" value="Unassembled WGS sequence"/>
</dbReference>
<keyword evidence="2" id="KW-0812">Transmembrane</keyword>
<evidence type="ECO:0000256" key="1">
    <source>
        <dbReference type="SAM" id="MobiDB-lite"/>
    </source>
</evidence>
<feature type="transmembrane region" description="Helical" evidence="2">
    <location>
        <begin position="149"/>
        <end position="177"/>
    </location>
</feature>
<feature type="transmembrane region" description="Helical" evidence="2">
    <location>
        <begin position="125"/>
        <end position="143"/>
    </location>
</feature>
<protein>
    <recommendedName>
        <fullName evidence="5">Golgi apparatus membrane protein TVP15</fullName>
    </recommendedName>
</protein>
<gene>
    <name evidence="3" type="ORF">KFL_000280110</name>
</gene>
<dbReference type="PANTHER" id="PTHR34965">
    <property type="entry name" value="OS07G0118300 PROTEIN"/>
    <property type="match status" value="1"/>
</dbReference>
<keyword evidence="2" id="KW-1133">Transmembrane helix</keyword>
<feature type="transmembrane region" description="Helical" evidence="2">
    <location>
        <begin position="55"/>
        <end position="79"/>
    </location>
</feature>
<feature type="transmembrane region" description="Helical" evidence="2">
    <location>
        <begin position="85"/>
        <end position="104"/>
    </location>
</feature>
<dbReference type="PANTHER" id="PTHR34965:SF1">
    <property type="entry name" value="OS07G0118300 PROTEIN"/>
    <property type="match status" value="1"/>
</dbReference>
<evidence type="ECO:0000256" key="2">
    <source>
        <dbReference type="SAM" id="Phobius"/>
    </source>
</evidence>
<reference evidence="3 4" key="1">
    <citation type="journal article" date="2014" name="Nat. Commun.">
        <title>Klebsormidium flaccidum genome reveals primary factors for plant terrestrial adaptation.</title>
        <authorList>
            <person name="Hori K."/>
            <person name="Maruyama F."/>
            <person name="Fujisawa T."/>
            <person name="Togashi T."/>
            <person name="Yamamoto N."/>
            <person name="Seo M."/>
            <person name="Sato S."/>
            <person name="Yamada T."/>
            <person name="Mori H."/>
            <person name="Tajima N."/>
            <person name="Moriyama T."/>
            <person name="Ikeuchi M."/>
            <person name="Watanabe M."/>
            <person name="Wada H."/>
            <person name="Kobayashi K."/>
            <person name="Saito M."/>
            <person name="Masuda T."/>
            <person name="Sasaki-Sekimoto Y."/>
            <person name="Mashiguchi K."/>
            <person name="Awai K."/>
            <person name="Shimojima M."/>
            <person name="Masuda S."/>
            <person name="Iwai M."/>
            <person name="Nobusawa T."/>
            <person name="Narise T."/>
            <person name="Kondo S."/>
            <person name="Saito H."/>
            <person name="Sato R."/>
            <person name="Murakawa M."/>
            <person name="Ihara Y."/>
            <person name="Oshima-Yamada Y."/>
            <person name="Ohtaka K."/>
            <person name="Satoh M."/>
            <person name="Sonobe K."/>
            <person name="Ishii M."/>
            <person name="Ohtani R."/>
            <person name="Kanamori-Sato M."/>
            <person name="Honoki R."/>
            <person name="Miyazaki D."/>
            <person name="Mochizuki H."/>
            <person name="Umetsu J."/>
            <person name="Higashi K."/>
            <person name="Shibata D."/>
            <person name="Kamiya Y."/>
            <person name="Sato N."/>
            <person name="Nakamura Y."/>
            <person name="Tabata S."/>
            <person name="Ida S."/>
            <person name="Kurokawa K."/>
            <person name="Ohta H."/>
        </authorList>
    </citation>
    <scope>NUCLEOTIDE SEQUENCE [LARGE SCALE GENOMIC DNA]</scope>
    <source>
        <strain evidence="3 4">NIES-2285</strain>
    </source>
</reference>
<dbReference type="EMBL" id="DF236977">
    <property type="protein sequence ID" value="GAQ79306.1"/>
    <property type="molecule type" value="Genomic_DNA"/>
</dbReference>
<accession>A0A1Y1HRV7</accession>
<keyword evidence="2" id="KW-0472">Membrane</keyword>
<feature type="region of interest" description="Disordered" evidence="1">
    <location>
        <begin position="1"/>
        <end position="25"/>
    </location>
</feature>
<evidence type="ECO:0000313" key="3">
    <source>
        <dbReference type="EMBL" id="GAQ79306.1"/>
    </source>
</evidence>
<proteinExistence type="predicted"/>
<dbReference type="AlphaFoldDB" id="A0A1Y1HRV7"/>